<dbReference type="Proteomes" id="UP000653002">
    <property type="component" value="Unassembled WGS sequence"/>
</dbReference>
<name>A0A8I0HCN7_XANCI</name>
<feature type="non-terminal residue" evidence="1">
    <location>
        <position position="1"/>
    </location>
</feature>
<feature type="non-terminal residue" evidence="1">
    <location>
        <position position="89"/>
    </location>
</feature>
<sequence length="89" mass="9864">EKLLLYNVSYDELTRVLRTAFKENKVSVLRSYQQYLPISIAGEEKSVNSVLSETLVRTMADGNGEVNHIPLNNLVTVVPAEDLKSITAG</sequence>
<organism evidence="1 2">
    <name type="scientific">Xanthomonas citri pv. citri</name>
    <dbReference type="NCBI Taxonomy" id="611301"/>
    <lineage>
        <taxon>Bacteria</taxon>
        <taxon>Pseudomonadati</taxon>
        <taxon>Pseudomonadota</taxon>
        <taxon>Gammaproteobacteria</taxon>
        <taxon>Lysobacterales</taxon>
        <taxon>Lysobacteraceae</taxon>
        <taxon>Xanthomonas</taxon>
    </lineage>
</organism>
<accession>A0A8I0HCN7</accession>
<dbReference type="EMBL" id="JAABFR010001644">
    <property type="protein sequence ID" value="MBD4338566.1"/>
    <property type="molecule type" value="Genomic_DNA"/>
</dbReference>
<evidence type="ECO:0000313" key="1">
    <source>
        <dbReference type="EMBL" id="MBD4338566.1"/>
    </source>
</evidence>
<reference evidence="1" key="1">
    <citation type="submission" date="2020-01" db="EMBL/GenBank/DDBJ databases">
        <authorList>
            <person name="Richard D."/>
        </authorList>
    </citation>
    <scope>NUCLEOTIDE SEQUENCE</scope>
    <source>
        <strain evidence="1">JP541</strain>
    </source>
</reference>
<gene>
    <name evidence="1" type="ORF">GUH15_21425</name>
</gene>
<comment type="caution">
    <text evidence="1">The sequence shown here is derived from an EMBL/GenBank/DDBJ whole genome shotgun (WGS) entry which is preliminary data.</text>
</comment>
<proteinExistence type="predicted"/>
<evidence type="ECO:0000313" key="2">
    <source>
        <dbReference type="Proteomes" id="UP000653002"/>
    </source>
</evidence>
<protein>
    <submittedName>
        <fullName evidence="1">Uncharacterized protein</fullName>
    </submittedName>
</protein>
<dbReference type="AlphaFoldDB" id="A0A8I0HCN7"/>